<evidence type="ECO:0000259" key="2">
    <source>
        <dbReference type="PROSITE" id="PS50093"/>
    </source>
</evidence>
<dbReference type="NCBIfam" id="TIGR04183">
    <property type="entry name" value="Por_Secre_tail"/>
    <property type="match status" value="1"/>
</dbReference>
<evidence type="ECO:0000313" key="4">
    <source>
        <dbReference type="EMBL" id="MCS3679325.1"/>
    </source>
</evidence>
<dbReference type="InterPro" id="IPR013783">
    <property type="entry name" value="Ig-like_fold"/>
</dbReference>
<dbReference type="EMBL" id="JANUAU010000018">
    <property type="protein sequence ID" value="MCS3679325.1"/>
    <property type="molecule type" value="Genomic_DNA"/>
</dbReference>
<evidence type="ECO:0000256" key="1">
    <source>
        <dbReference type="SAM" id="MobiDB-lite"/>
    </source>
</evidence>
<dbReference type="InterPro" id="IPR036116">
    <property type="entry name" value="FN3_sf"/>
</dbReference>
<dbReference type="SUPFAM" id="SSF49299">
    <property type="entry name" value="PKD domain"/>
    <property type="match status" value="1"/>
</dbReference>
<dbReference type="Gene3D" id="2.60.40.10">
    <property type="entry name" value="Immunoglobulins"/>
    <property type="match status" value="2"/>
</dbReference>
<evidence type="ECO:0000313" key="5">
    <source>
        <dbReference type="Proteomes" id="UP001155027"/>
    </source>
</evidence>
<dbReference type="InterPro" id="IPR005046">
    <property type="entry name" value="DUF285"/>
</dbReference>
<dbReference type="PROSITE" id="PS50853">
    <property type="entry name" value="FN3"/>
    <property type="match status" value="1"/>
</dbReference>
<gene>
    <name evidence="4" type="ORF">GGP71_003276</name>
</gene>
<dbReference type="RefSeq" id="WP_259081120.1">
    <property type="nucleotide sequence ID" value="NZ_JANUAU010000018.1"/>
</dbReference>
<evidence type="ECO:0000259" key="3">
    <source>
        <dbReference type="PROSITE" id="PS50853"/>
    </source>
</evidence>
<dbReference type="SUPFAM" id="SSF49265">
    <property type="entry name" value="Fibronectin type III"/>
    <property type="match status" value="1"/>
</dbReference>
<proteinExistence type="predicted"/>
<sequence>QIDWGDGTTETITGDDPDPSHTYSSSGTYTVKISTPNNGQAFPQIYLNNFDPSSGDNSTKLQSIDQWGSIQWESMGSAFEGAENMTYGATDEPDLSNVTNMRHMFSGATSFNGDIGSWDVSSVTNMEEMFEDATSFDQDISSWDVFNVTDMRFMFAGAESFNQDLSGWDVSSVTDMLRMFYRADSFNGDIGSWDVSSVTDMSQMFFFASSFNQEIGSWDVSSVTKMNGMFFGADSFNQDLGQWDVSSVTDMGGMFRKANNFNGDIGSWDVSSVTDMSGMFASAESFNQDLSGWDVSGVEDMKLMFGASVRQPGAESFNGDIGSWDVSSVTNMRRMFAGATSFNQDIGSWDVSSVTDMAGMFGGADSFNRDIGSWDVSKVTDMRRMFIGATSFNQDLSGWDVSSVENMKLMFGASFRLPGAESFNGDIGSWDVSSVENMASMFNGAESFNQDIGSWDISKVTDMSGMFEGAISFDRDIGSWDVSKVTDMSSIFFNADSFNEDIGSWDVSSVTDMSGMFAGAESFNQDIGSWDVSSVENMAGMFGRAESFNQDLSSWDVFNVTDMSDMFANAESFNQDLSGWDVSSVTNMRRMFEGATSFNQDIGSWDVSNVTNMRSMFDGATSFNQDLGLWDVSSVESGRFSGMNRMFSSTALSSTNYDRILVGWATRDLQDDVKLGASGIQYCNSGPFFEHMTQGFNWLIDDAGKQDGCPSDLTSSQSQQVSNGTFDFEDVSVSLISSETTGFGRVTLGRYSEPPRNVEGISESNVSQYRLVAAGGGITSFGSAEFRLAVSEFGGIDKPGDVTVYRRPRPGSGSFIMLATSVDDNGTPVDISDDTLSATVTGKSGEKGLGEFVLASDNSENPLEDVLLAPTGLSAEAEGQQVLLSWNAVETESLAGYRLYRSTGQSPDTSGAGLTEGPVSGTSFTDTTATENRTYRYGVTAVDTAGNESALSAEASVFRYPSQIQAEVSRSFGEAAGPGDYRLVALPGEGSRPIADVISGEAGAEWQAYRDDGSGEDFLQKFDGSDSFTFEPGNGFWVTATSALKFEDSISTISLQGDSAATVSLREGWNVISNPTDKSVEWARVRQANGAIQPPFDFRGSTFNKLSPSDSLKSAASGRAYYLFNDSPDRTELLIPYPGSPPSPISKTESRASSTAGQEANLLSLSATPVGSEGPTSTVQVGIQSETSRSVVAPPTRFEAVSLRIKADEEQTGRSGFLMTERRKGDGETFRLQLKSQEGVPVSLSASGLGETEGQSVALIRPSAGKTYRLRADETVQIEGSQDGTALRLAVGTEGYVDEQADQVIPDEVTLTSYPNPVQKQATVEYTLPERADVRVALYDVLGRRVATLEEGSKQAGRHQIQLERTGLSSGVYFGRLEAGDKTRTQKITIVR</sequence>
<dbReference type="Gene3D" id="2.60.40.4070">
    <property type="match status" value="1"/>
</dbReference>
<dbReference type="Pfam" id="PF03382">
    <property type="entry name" value="DUF285"/>
    <property type="match status" value="4"/>
</dbReference>
<dbReference type="CDD" id="cd00146">
    <property type="entry name" value="PKD"/>
    <property type="match status" value="1"/>
</dbReference>
<feature type="domain" description="PKD" evidence="2">
    <location>
        <begin position="1"/>
        <end position="38"/>
    </location>
</feature>
<organism evidence="4 5">
    <name type="scientific">Salinibacter ruber</name>
    <dbReference type="NCBI Taxonomy" id="146919"/>
    <lineage>
        <taxon>Bacteria</taxon>
        <taxon>Pseudomonadati</taxon>
        <taxon>Rhodothermota</taxon>
        <taxon>Rhodothermia</taxon>
        <taxon>Rhodothermales</taxon>
        <taxon>Salinibacteraceae</taxon>
        <taxon>Salinibacter</taxon>
    </lineage>
</organism>
<accession>A0A9X2PYS0</accession>
<feature type="region of interest" description="Disordered" evidence="1">
    <location>
        <begin position="1"/>
        <end position="25"/>
    </location>
</feature>
<comment type="caution">
    <text evidence="4">The sequence shown here is derived from an EMBL/GenBank/DDBJ whole genome shotgun (WGS) entry which is preliminary data.</text>
</comment>
<feature type="region of interest" description="Disordered" evidence="1">
    <location>
        <begin position="904"/>
        <end position="926"/>
    </location>
</feature>
<dbReference type="CDD" id="cd00063">
    <property type="entry name" value="FN3"/>
    <property type="match status" value="1"/>
</dbReference>
<reference evidence="4" key="1">
    <citation type="submission" date="2022-08" db="EMBL/GenBank/DDBJ databases">
        <title>Genomic Encyclopedia of Type Strains, Phase V (KMG-V): Genome sequencing to study the core and pangenomes of soil and plant-associated prokaryotes.</title>
        <authorList>
            <person name="Whitman W."/>
        </authorList>
    </citation>
    <scope>NUCLEOTIDE SEQUENCE</scope>
    <source>
        <strain evidence="4">0</strain>
    </source>
</reference>
<dbReference type="InterPro" id="IPR000601">
    <property type="entry name" value="PKD_dom"/>
</dbReference>
<dbReference type="InterPro" id="IPR035986">
    <property type="entry name" value="PKD_dom_sf"/>
</dbReference>
<dbReference type="NCBIfam" id="TIGR02167">
    <property type="entry name" value="Liste_lipo_26"/>
    <property type="match status" value="16"/>
</dbReference>
<dbReference type="InterPro" id="IPR003961">
    <property type="entry name" value="FN3_dom"/>
</dbReference>
<dbReference type="InterPro" id="IPR011889">
    <property type="entry name" value="Liste_lipo_26"/>
</dbReference>
<feature type="non-terminal residue" evidence="4">
    <location>
        <position position="1"/>
    </location>
</feature>
<name>A0A9X2PYS0_9BACT</name>
<dbReference type="InterPro" id="IPR026444">
    <property type="entry name" value="Secre_tail"/>
</dbReference>
<feature type="region of interest" description="Disordered" evidence="1">
    <location>
        <begin position="1136"/>
        <end position="1191"/>
    </location>
</feature>
<dbReference type="Proteomes" id="UP001155027">
    <property type="component" value="Unassembled WGS sequence"/>
</dbReference>
<dbReference type="Pfam" id="PF18962">
    <property type="entry name" value="Por_Secre_tail"/>
    <property type="match status" value="1"/>
</dbReference>
<feature type="compositionally biased region" description="Polar residues" evidence="1">
    <location>
        <begin position="1151"/>
        <end position="1190"/>
    </location>
</feature>
<feature type="domain" description="Fibronectin type-III" evidence="3">
    <location>
        <begin position="869"/>
        <end position="963"/>
    </location>
</feature>
<dbReference type="PROSITE" id="PS50093">
    <property type="entry name" value="PKD"/>
    <property type="match status" value="1"/>
</dbReference>
<protein>
    <submittedName>
        <fullName evidence="4">Surface protein</fullName>
    </submittedName>
</protein>
<feature type="compositionally biased region" description="Low complexity" evidence="1">
    <location>
        <begin position="1"/>
        <end position="14"/>
    </location>
</feature>